<dbReference type="InterPro" id="IPR013328">
    <property type="entry name" value="6PGD_dom2"/>
</dbReference>
<dbReference type="AlphaFoldDB" id="A0A3M9NDA4"/>
<dbReference type="OrthoDB" id="2986269at2"/>
<gene>
    <name evidence="2" type="ORF">EFY79_12465</name>
</gene>
<comment type="caution">
    <text evidence="2">The sequence shown here is derived from an EMBL/GenBank/DDBJ whole genome shotgun (WGS) entry which is preliminary data.</text>
</comment>
<protein>
    <recommendedName>
        <fullName evidence="1">3-hydroxyacyl-CoA dehydrogenase C-terminal domain-containing protein</fullName>
    </recommendedName>
</protein>
<dbReference type="Gene3D" id="1.10.1040.10">
    <property type="entry name" value="N-(1-d-carboxylethyl)-l-norvaline Dehydrogenase, domain 2"/>
    <property type="match status" value="1"/>
</dbReference>
<dbReference type="InterPro" id="IPR008927">
    <property type="entry name" value="6-PGluconate_DH-like_C_sf"/>
</dbReference>
<dbReference type="InterPro" id="IPR006108">
    <property type="entry name" value="3HC_DH_C"/>
</dbReference>
<reference evidence="2 3" key="1">
    <citation type="submission" date="2018-11" db="EMBL/GenBank/DDBJ databases">
        <title>Draft genome sequence of Ferruginibacter sp. BO-59.</title>
        <authorList>
            <person name="Im W.T."/>
        </authorList>
    </citation>
    <scope>NUCLEOTIDE SEQUENCE [LARGE SCALE GENOMIC DNA]</scope>
    <source>
        <strain evidence="2 3">BO-59</strain>
    </source>
</reference>
<dbReference type="PANTHER" id="PTHR48075:SF5">
    <property type="entry name" value="3-HYDROXYBUTYRYL-COA DEHYDROGENASE"/>
    <property type="match status" value="1"/>
</dbReference>
<organism evidence="2 3">
    <name type="scientific">Hanamia caeni</name>
    <dbReference type="NCBI Taxonomy" id="2294116"/>
    <lineage>
        <taxon>Bacteria</taxon>
        <taxon>Pseudomonadati</taxon>
        <taxon>Bacteroidota</taxon>
        <taxon>Chitinophagia</taxon>
        <taxon>Chitinophagales</taxon>
        <taxon>Chitinophagaceae</taxon>
        <taxon>Hanamia</taxon>
    </lineage>
</organism>
<keyword evidence="3" id="KW-1185">Reference proteome</keyword>
<dbReference type="GO" id="GO:0016616">
    <property type="term" value="F:oxidoreductase activity, acting on the CH-OH group of donors, NAD or NADP as acceptor"/>
    <property type="evidence" value="ECO:0007669"/>
    <property type="project" value="InterPro"/>
</dbReference>
<dbReference type="EMBL" id="RJJR01000009">
    <property type="protein sequence ID" value="RNI35764.1"/>
    <property type="molecule type" value="Genomic_DNA"/>
</dbReference>
<dbReference type="Pfam" id="PF00725">
    <property type="entry name" value="3HCDH"/>
    <property type="match status" value="1"/>
</dbReference>
<dbReference type="PANTHER" id="PTHR48075">
    <property type="entry name" value="3-HYDROXYACYL-COA DEHYDROGENASE FAMILY PROTEIN"/>
    <property type="match status" value="1"/>
</dbReference>
<feature type="domain" description="3-hydroxyacyl-CoA dehydrogenase C-terminal" evidence="1">
    <location>
        <begin position="125"/>
        <end position="203"/>
    </location>
</feature>
<proteinExistence type="predicted"/>
<sequence length="211" mass="24200">MNILIIGDDTQKGEILTLPASEKNTVIFTDALPGIESLTNFDAFFILSDVEEIDIKIFQQKPVFINSVFKCLSEFDLPQNVGRINAWPGFLSRPLWEVAAHSENNIEPIFRELNRLAIVVKDEPGFVAARVISMVINEAFYAFEEEISNMEEIDRAMKLGTNYPWGPFEWAEKIGIQNIYLLLKKLALKEERYKPSPALEKLYGQIKEREE</sequence>
<dbReference type="RefSeq" id="WP_123121044.1">
    <property type="nucleotide sequence ID" value="NZ_RJJR01000009.1"/>
</dbReference>
<name>A0A3M9NDA4_9BACT</name>
<dbReference type="Proteomes" id="UP000267223">
    <property type="component" value="Unassembled WGS sequence"/>
</dbReference>
<evidence type="ECO:0000313" key="3">
    <source>
        <dbReference type="Proteomes" id="UP000267223"/>
    </source>
</evidence>
<dbReference type="SUPFAM" id="SSF48179">
    <property type="entry name" value="6-phosphogluconate dehydrogenase C-terminal domain-like"/>
    <property type="match status" value="1"/>
</dbReference>
<evidence type="ECO:0000313" key="2">
    <source>
        <dbReference type="EMBL" id="RNI35764.1"/>
    </source>
</evidence>
<accession>A0A3M9NDA4</accession>
<dbReference type="GO" id="GO:0006631">
    <property type="term" value="P:fatty acid metabolic process"/>
    <property type="evidence" value="ECO:0007669"/>
    <property type="project" value="InterPro"/>
</dbReference>
<evidence type="ECO:0000259" key="1">
    <source>
        <dbReference type="Pfam" id="PF00725"/>
    </source>
</evidence>